<feature type="domain" description="RPAP1 C-terminal" evidence="6">
    <location>
        <begin position="390"/>
        <end position="453"/>
    </location>
</feature>
<dbReference type="InterPro" id="IPR057989">
    <property type="entry name" value="TPR_RPAP1/MINIYO-like"/>
</dbReference>
<evidence type="ECO:0000256" key="2">
    <source>
        <dbReference type="ARBA" id="ARBA00009953"/>
    </source>
</evidence>
<feature type="region of interest" description="Disordered" evidence="5">
    <location>
        <begin position="325"/>
        <end position="346"/>
    </location>
</feature>
<keyword evidence="4" id="KW-0539">Nucleus</keyword>
<protein>
    <submittedName>
        <fullName evidence="10">RNA polymerase II-associated protein 1-like</fullName>
    </submittedName>
</protein>
<feature type="region of interest" description="Disordered" evidence="5">
    <location>
        <begin position="189"/>
        <end position="214"/>
    </location>
</feature>
<dbReference type="Proteomes" id="UP000695022">
    <property type="component" value="Unplaced"/>
</dbReference>
<evidence type="ECO:0000259" key="6">
    <source>
        <dbReference type="Pfam" id="PF08620"/>
    </source>
</evidence>
<feature type="compositionally biased region" description="Basic and acidic residues" evidence="5">
    <location>
        <begin position="203"/>
        <end position="214"/>
    </location>
</feature>
<accession>A0ABM1DUY9</accession>
<comment type="similarity">
    <text evidence="2">Belongs to the RPAP1 family.</text>
</comment>
<reference evidence="10" key="1">
    <citation type="submission" date="2025-08" db="UniProtKB">
        <authorList>
            <consortium name="RefSeq"/>
        </authorList>
    </citation>
    <scope>IDENTIFICATION</scope>
</reference>
<dbReference type="Pfam" id="PF08620">
    <property type="entry name" value="RPAP1_C"/>
    <property type="match status" value="1"/>
</dbReference>
<dbReference type="PANTHER" id="PTHR21483">
    <property type="entry name" value="RNA POLYMERASE II-ASSOCIATED PROTEIN 1"/>
    <property type="match status" value="1"/>
</dbReference>
<keyword evidence="9" id="KW-1185">Reference proteome</keyword>
<feature type="domain" description="RPAP1 N-terminal" evidence="7">
    <location>
        <begin position="248"/>
        <end position="290"/>
    </location>
</feature>
<feature type="compositionally biased region" description="Basic and acidic residues" evidence="5">
    <location>
        <begin position="330"/>
        <end position="346"/>
    </location>
</feature>
<evidence type="ECO:0000313" key="10">
    <source>
        <dbReference type="RefSeq" id="XP_014663760.1"/>
    </source>
</evidence>
<keyword evidence="3" id="KW-0804">Transcription</keyword>
<dbReference type="PANTHER" id="PTHR21483:SF18">
    <property type="entry name" value="RNA POLYMERASE II-ASSOCIATED PROTEIN 1"/>
    <property type="match status" value="1"/>
</dbReference>
<evidence type="ECO:0000256" key="5">
    <source>
        <dbReference type="SAM" id="MobiDB-lite"/>
    </source>
</evidence>
<gene>
    <name evidence="10" type="primary">LOC106806362</name>
</gene>
<dbReference type="RefSeq" id="XP_014663760.1">
    <property type="nucleotide sequence ID" value="XM_014808274.1"/>
</dbReference>
<feature type="region of interest" description="Disordered" evidence="5">
    <location>
        <begin position="36"/>
        <end position="57"/>
    </location>
</feature>
<evidence type="ECO:0000256" key="1">
    <source>
        <dbReference type="ARBA" id="ARBA00004123"/>
    </source>
</evidence>
<evidence type="ECO:0000259" key="8">
    <source>
        <dbReference type="Pfam" id="PF25766"/>
    </source>
</evidence>
<dbReference type="InterPro" id="IPR039913">
    <property type="entry name" value="RPAP1/Rba50"/>
</dbReference>
<dbReference type="InterPro" id="IPR013929">
    <property type="entry name" value="RPAP1_C"/>
</dbReference>
<comment type="subcellular location">
    <subcellularLocation>
        <location evidence="1">Nucleus</location>
    </subcellularLocation>
</comment>
<organism evidence="9 10">
    <name type="scientific">Priapulus caudatus</name>
    <name type="common">Priapulid worm</name>
    <dbReference type="NCBI Taxonomy" id="37621"/>
    <lineage>
        <taxon>Eukaryota</taxon>
        <taxon>Metazoa</taxon>
        <taxon>Ecdysozoa</taxon>
        <taxon>Scalidophora</taxon>
        <taxon>Priapulida</taxon>
        <taxon>Priapulimorpha</taxon>
        <taxon>Priapulimorphida</taxon>
        <taxon>Priapulidae</taxon>
        <taxon>Priapulus</taxon>
    </lineage>
</organism>
<proteinExistence type="inferred from homology"/>
<evidence type="ECO:0000259" key="7">
    <source>
        <dbReference type="Pfam" id="PF08621"/>
    </source>
</evidence>
<evidence type="ECO:0000256" key="4">
    <source>
        <dbReference type="ARBA" id="ARBA00023242"/>
    </source>
</evidence>
<dbReference type="InterPro" id="IPR013930">
    <property type="entry name" value="RPAP1_N"/>
</dbReference>
<dbReference type="Pfam" id="PF25766">
    <property type="entry name" value="TPR_RPAP1"/>
    <property type="match status" value="1"/>
</dbReference>
<evidence type="ECO:0000313" key="9">
    <source>
        <dbReference type="Proteomes" id="UP000695022"/>
    </source>
</evidence>
<feature type="domain" description="RPAP1/MINIYO-like TPR repeats" evidence="8">
    <location>
        <begin position="1142"/>
        <end position="1282"/>
    </location>
</feature>
<dbReference type="Pfam" id="PF08621">
    <property type="entry name" value="RPAP1_N"/>
    <property type="match status" value="1"/>
</dbReference>
<name>A0ABM1DUY9_PRICU</name>
<evidence type="ECO:0000256" key="3">
    <source>
        <dbReference type="ARBA" id="ARBA00023163"/>
    </source>
</evidence>
<dbReference type="GeneID" id="106806362"/>
<sequence>MAERLQRGETEEDLLRFQKEFLAAKSKPSAVVVKRKSLAGKGEKDTTPAKCSGLNRPVDHDVVSMDVIVNTPVPGEEPDRKKSKFKERKNVKFADEEMDTEALLDEHDTHLTAVLSKIIERDVGASRVSLPLPNRQGFPVAQHRGVVDKDLPLGQPGKRQSLFSQQLQKSNPTFFSASKPDIVLGQEDHDMKRQPSSSPVSATHERNANEKIEKHRMAVEEVETALGSNSCIIEGSGLGPAFGKVAIQSIHEENVSKLAAMSNKEILQEQEKLAATIDPKILGFLLTRRKPSDVSMATNVMEPVRPPSASKRAEELLEAMKAVAGGSRAGTDEKVETTGAGKHDVPELDESELLVKPKKEWLNMNKIEYDKMAWLKELPPVDKNKINCPARFDFEGMLVPRSEEIPVSRGLHHHGDEPEVAGYTLDELMHLSRSTILQQRVIALQTITKVLNLAHCGMYDGYLSQPVIPQLLDAGLIFLLRFSLDDPALPVLSASVQALAELLAPPSDEVCLDRVFAWHRGTETPRMSVSEEQVKEKRVKEEEENGPLTDAELVKHDLIKGLLKMFLLPRLRYILYKCEADESTTQKLLDLLIRVARHSSEAAQQILYCPGLLDIILDKYLPIVSCGIGGTMPLSRALKLLRVICMSGRYAASTMLARHRVMNIVTCYVTVEPSELLPDASDAFVLSNEALRLWIVCVTYGHACDEFLELYPLLMENIRRILSLYQQGVVTPAHSQRLTLIVKLLESVTSVAATRKDSLDRLSMRPNEAGDQLAPPAVRWSHVMSLVQPIETCLKLLLGRWMQILDIEECYTELVSACMNFLATYYNKFKSQSEYNAVDCLEHVDTLCSELLLHFSTCDSFQKALSKLGTFTAFCEKVIDTKHVESDSLPTLHCSRDVILCPVIRSKTPYAVITSYLRMIDTFSNLHHGLNTQLFTSVLECDHVVSYLQHVARTTHQSSTWGWFSRHETHLLYYLVRLSSKQSIAHARVDHQVALRVLANLLTGDEHYAYSLLSSVIFNPELIRAILMDSDIIAGDVEKLKLVDQNSLQGAALFELEASSQLLLREALDHVAKIRGTYMQAASALGKLAEKSRCHAELLPFAVTSQIQQQAFDTILPHDWIFSPIVDLYNKSTDISNYCSALKGHSLELCSHRRIGALNFSEAVPGISSFADLYRSLLEHFEAVSFGDALFSCFVIVPLQQRYSTELRKVIWGEHMDCLRIMRVPLTNLPVAISAYLHPTETDVDLLTLYFRVLIGQIVHPETSPLMYLVAVRHISNFLFANFDPKCQIYDMKYKYEVKIRKKMLLQLSRVNNVELRQHILRYKQASTAETLGFELYVNVPQHVNDVLFSHGLSTVT</sequence>